<accession>A0A0A9AP04</accession>
<keyword evidence="1" id="KW-0472">Membrane</keyword>
<protein>
    <submittedName>
        <fullName evidence="2">Uncharacterized protein</fullName>
    </submittedName>
</protein>
<reference evidence="2" key="1">
    <citation type="submission" date="2014-09" db="EMBL/GenBank/DDBJ databases">
        <authorList>
            <person name="Magalhaes I.L.F."/>
            <person name="Oliveira U."/>
            <person name="Santos F.R."/>
            <person name="Vidigal T.H.D.A."/>
            <person name="Brescovit A.D."/>
            <person name="Santos A.J."/>
        </authorList>
    </citation>
    <scope>NUCLEOTIDE SEQUENCE</scope>
    <source>
        <tissue evidence="2">Shoot tissue taken approximately 20 cm above the soil surface</tissue>
    </source>
</reference>
<evidence type="ECO:0000313" key="2">
    <source>
        <dbReference type="EMBL" id="JAD50620.1"/>
    </source>
</evidence>
<reference evidence="2" key="2">
    <citation type="journal article" date="2015" name="Data Brief">
        <title>Shoot transcriptome of the giant reed, Arundo donax.</title>
        <authorList>
            <person name="Barrero R.A."/>
            <person name="Guerrero F.D."/>
            <person name="Moolhuijzen P."/>
            <person name="Goolsby J.A."/>
            <person name="Tidwell J."/>
            <person name="Bellgard S.E."/>
            <person name="Bellgard M.I."/>
        </authorList>
    </citation>
    <scope>NUCLEOTIDE SEQUENCE</scope>
    <source>
        <tissue evidence="2">Shoot tissue taken approximately 20 cm above the soil surface</tissue>
    </source>
</reference>
<sequence>MKGRKAAKAFTTGFFCVVNFLGLFRGIRSHKV</sequence>
<keyword evidence="1" id="KW-0812">Transmembrane</keyword>
<organism evidence="2">
    <name type="scientific">Arundo donax</name>
    <name type="common">Giant reed</name>
    <name type="synonym">Donax arundinaceus</name>
    <dbReference type="NCBI Taxonomy" id="35708"/>
    <lineage>
        <taxon>Eukaryota</taxon>
        <taxon>Viridiplantae</taxon>
        <taxon>Streptophyta</taxon>
        <taxon>Embryophyta</taxon>
        <taxon>Tracheophyta</taxon>
        <taxon>Spermatophyta</taxon>
        <taxon>Magnoliopsida</taxon>
        <taxon>Liliopsida</taxon>
        <taxon>Poales</taxon>
        <taxon>Poaceae</taxon>
        <taxon>PACMAD clade</taxon>
        <taxon>Arundinoideae</taxon>
        <taxon>Arundineae</taxon>
        <taxon>Arundo</taxon>
    </lineage>
</organism>
<dbReference type="EMBL" id="GBRH01247275">
    <property type="protein sequence ID" value="JAD50620.1"/>
    <property type="molecule type" value="Transcribed_RNA"/>
</dbReference>
<evidence type="ECO:0000256" key="1">
    <source>
        <dbReference type="SAM" id="Phobius"/>
    </source>
</evidence>
<keyword evidence="1" id="KW-1133">Transmembrane helix</keyword>
<name>A0A0A9AP04_ARUDO</name>
<feature type="transmembrane region" description="Helical" evidence="1">
    <location>
        <begin position="6"/>
        <end position="24"/>
    </location>
</feature>
<dbReference type="AlphaFoldDB" id="A0A0A9AP04"/>
<proteinExistence type="predicted"/>